<reference evidence="1 2" key="1">
    <citation type="submission" date="2019-12" db="EMBL/GenBank/DDBJ databases">
        <title>Chromosome-level assembly of the Caenorhabditis remanei genome.</title>
        <authorList>
            <person name="Teterina A.A."/>
            <person name="Willis J.H."/>
            <person name="Phillips P.C."/>
        </authorList>
    </citation>
    <scope>NUCLEOTIDE SEQUENCE [LARGE SCALE GENOMIC DNA]</scope>
    <source>
        <strain evidence="1 2">PX506</strain>
        <tissue evidence="1">Whole organism</tissue>
    </source>
</reference>
<evidence type="ECO:0000313" key="2">
    <source>
        <dbReference type="Proteomes" id="UP000483820"/>
    </source>
</evidence>
<dbReference type="RefSeq" id="XP_053584364.1">
    <property type="nucleotide sequence ID" value="XM_053729592.1"/>
</dbReference>
<organism evidence="1 2">
    <name type="scientific">Caenorhabditis remanei</name>
    <name type="common">Caenorhabditis vulgaris</name>
    <dbReference type="NCBI Taxonomy" id="31234"/>
    <lineage>
        <taxon>Eukaryota</taxon>
        <taxon>Metazoa</taxon>
        <taxon>Ecdysozoa</taxon>
        <taxon>Nematoda</taxon>
        <taxon>Chromadorea</taxon>
        <taxon>Rhabditida</taxon>
        <taxon>Rhabditina</taxon>
        <taxon>Rhabditomorpha</taxon>
        <taxon>Rhabditoidea</taxon>
        <taxon>Rhabditidae</taxon>
        <taxon>Peloderinae</taxon>
        <taxon>Caenorhabditis</taxon>
    </lineage>
</organism>
<dbReference type="AlphaFoldDB" id="A0A6A5GMU7"/>
<dbReference type="CTD" id="78775696"/>
<proteinExistence type="predicted"/>
<dbReference type="EMBL" id="WUAV01000004">
    <property type="protein sequence ID" value="KAF1756580.1"/>
    <property type="molecule type" value="Genomic_DNA"/>
</dbReference>
<sequence>MYTDDVIMERGIFSCCFPTVDFGVQSRFNPRHLLLPRLHQILASDPLAKPTSPVFLLAPHLLKLNKAPPSIPTPLSDSSSSISAPTHPLALYPTARTLPHSPLSLLNLVATESNPLDPPPQQAPDPPLYDEFPISCQTAATVFSLTQTSAIMCSFNGYDRWDQIGVEFDISEVVLSKLYSSAIDDFSFQVVFGDHGGLEHNDSRAVEEADLKTCYSCGFRLKI</sequence>
<gene>
    <name evidence="1" type="ORF">GCK72_013033</name>
</gene>
<dbReference type="KEGG" id="crq:GCK72_013033"/>
<dbReference type="GeneID" id="78775696"/>
<name>A0A6A5GMU7_CAERE</name>
<protein>
    <submittedName>
        <fullName evidence="1">Uncharacterized protein</fullName>
    </submittedName>
</protein>
<dbReference type="Proteomes" id="UP000483820">
    <property type="component" value="Chromosome IV"/>
</dbReference>
<comment type="caution">
    <text evidence="1">The sequence shown here is derived from an EMBL/GenBank/DDBJ whole genome shotgun (WGS) entry which is preliminary data.</text>
</comment>
<accession>A0A6A5GMU7</accession>
<evidence type="ECO:0000313" key="1">
    <source>
        <dbReference type="EMBL" id="KAF1756580.1"/>
    </source>
</evidence>